<dbReference type="AlphaFoldDB" id="A0A9D1NHQ6"/>
<protein>
    <submittedName>
        <fullName evidence="1">HAD family phosphatase</fullName>
    </submittedName>
</protein>
<reference evidence="1" key="2">
    <citation type="journal article" date="2021" name="PeerJ">
        <title>Extensive microbial diversity within the chicken gut microbiome revealed by metagenomics and culture.</title>
        <authorList>
            <person name="Gilroy R."/>
            <person name="Ravi A."/>
            <person name="Getino M."/>
            <person name="Pursley I."/>
            <person name="Horton D.L."/>
            <person name="Alikhan N.F."/>
            <person name="Baker D."/>
            <person name="Gharbi K."/>
            <person name="Hall N."/>
            <person name="Watson M."/>
            <person name="Adriaenssens E.M."/>
            <person name="Foster-Nyarko E."/>
            <person name="Jarju S."/>
            <person name="Secka A."/>
            <person name="Antonio M."/>
            <person name="Oren A."/>
            <person name="Chaudhuri R.R."/>
            <person name="La Ragione R."/>
            <person name="Hildebrand F."/>
            <person name="Pallen M.J."/>
        </authorList>
    </citation>
    <scope>NUCLEOTIDE SEQUENCE</scope>
    <source>
        <strain evidence="1">4920</strain>
    </source>
</reference>
<gene>
    <name evidence="1" type="ORF">IAC74_04240</name>
</gene>
<comment type="caution">
    <text evidence="1">The sequence shown here is derived from an EMBL/GenBank/DDBJ whole genome shotgun (WGS) entry which is preliminary data.</text>
</comment>
<dbReference type="Gene3D" id="3.40.50.1000">
    <property type="entry name" value="HAD superfamily/HAD-like"/>
    <property type="match status" value="1"/>
</dbReference>
<reference evidence="1" key="1">
    <citation type="submission" date="2020-10" db="EMBL/GenBank/DDBJ databases">
        <authorList>
            <person name="Gilroy R."/>
        </authorList>
    </citation>
    <scope>NUCLEOTIDE SEQUENCE</scope>
    <source>
        <strain evidence="1">4920</strain>
    </source>
</reference>
<dbReference type="NCBIfam" id="TIGR01509">
    <property type="entry name" value="HAD-SF-IA-v3"/>
    <property type="match status" value="1"/>
</dbReference>
<dbReference type="EMBL" id="DVOF01000124">
    <property type="protein sequence ID" value="HIV02761.1"/>
    <property type="molecule type" value="Genomic_DNA"/>
</dbReference>
<dbReference type="SFLD" id="SFLDS00003">
    <property type="entry name" value="Haloacid_Dehalogenase"/>
    <property type="match status" value="1"/>
</dbReference>
<dbReference type="PANTHER" id="PTHR18901">
    <property type="entry name" value="2-DEOXYGLUCOSE-6-PHOSPHATE PHOSPHATASE 2"/>
    <property type="match status" value="1"/>
</dbReference>
<dbReference type="PRINTS" id="PR00413">
    <property type="entry name" value="HADHALOGNASE"/>
</dbReference>
<dbReference type="InterPro" id="IPR023198">
    <property type="entry name" value="PGP-like_dom2"/>
</dbReference>
<dbReference type="CDD" id="cd07505">
    <property type="entry name" value="HAD_BPGM-like"/>
    <property type="match status" value="1"/>
</dbReference>
<accession>A0A9D1NHQ6</accession>
<dbReference type="Proteomes" id="UP000886743">
    <property type="component" value="Unassembled WGS sequence"/>
</dbReference>
<organism evidence="1 2">
    <name type="scientific">Candidatus Aphodoplasma excrementigallinarum</name>
    <dbReference type="NCBI Taxonomy" id="2840673"/>
    <lineage>
        <taxon>Bacteria</taxon>
        <taxon>Bacillati</taxon>
        <taxon>Bacillota</taxon>
        <taxon>Clostridia</taxon>
        <taxon>Eubacteriales</taxon>
        <taxon>Candidatus Aphodoplasma</taxon>
    </lineage>
</organism>
<dbReference type="GO" id="GO:0016791">
    <property type="term" value="F:phosphatase activity"/>
    <property type="evidence" value="ECO:0007669"/>
    <property type="project" value="TreeGrafter"/>
</dbReference>
<dbReference type="InterPro" id="IPR023214">
    <property type="entry name" value="HAD_sf"/>
</dbReference>
<dbReference type="Pfam" id="PF00702">
    <property type="entry name" value="Hydrolase"/>
    <property type="match status" value="1"/>
</dbReference>
<dbReference type="InterPro" id="IPR036412">
    <property type="entry name" value="HAD-like_sf"/>
</dbReference>
<dbReference type="InterPro" id="IPR006439">
    <property type="entry name" value="HAD-SF_hydro_IA"/>
</dbReference>
<dbReference type="SFLD" id="SFLDG01129">
    <property type="entry name" value="C1.5:_HAD__Beta-PGM__Phosphata"/>
    <property type="match status" value="1"/>
</dbReference>
<name>A0A9D1NHQ6_9FIRM</name>
<evidence type="ECO:0000313" key="1">
    <source>
        <dbReference type="EMBL" id="HIV02761.1"/>
    </source>
</evidence>
<dbReference type="PANTHER" id="PTHR18901:SF38">
    <property type="entry name" value="PSEUDOURIDINE-5'-PHOSPHATASE"/>
    <property type="match status" value="1"/>
</dbReference>
<dbReference type="SUPFAM" id="SSF56784">
    <property type="entry name" value="HAD-like"/>
    <property type="match status" value="1"/>
</dbReference>
<sequence>MQSFQGAIFDLDGTLLDSMWIWEQIDIEFLGRRGLPVPADYLEKITPMHFYQAAEYTIGRFGLSETPDDLIAEWSDMALDAYRNRIGLKPYAKEYLLFLKGKGVKLSVATASSEEIYTPALKRNGIYDLFDAFTSSSEAARGKGFPDVYELAAEKVGLTAKDCAVFEDIYAGVKGAKMGGFYTVGVEDKYAAHERDKIMQDADLYIKSYEELLVMEKEK</sequence>
<proteinExistence type="predicted"/>
<dbReference type="Gene3D" id="1.10.150.240">
    <property type="entry name" value="Putative phosphatase, domain 2"/>
    <property type="match status" value="1"/>
</dbReference>
<evidence type="ECO:0000313" key="2">
    <source>
        <dbReference type="Proteomes" id="UP000886743"/>
    </source>
</evidence>